<dbReference type="InterPro" id="IPR011682">
    <property type="entry name" value="Glyco_hydro_38_C"/>
</dbReference>
<accession>A0A1H7H982</accession>
<dbReference type="Pfam" id="PF07748">
    <property type="entry name" value="Glyco_hydro_38C"/>
    <property type="match status" value="1"/>
</dbReference>
<keyword evidence="1" id="KW-0732">Signal</keyword>
<dbReference type="Pfam" id="PF01074">
    <property type="entry name" value="Glyco_hydro_38N"/>
    <property type="match status" value="1"/>
</dbReference>
<sequence length="850" mass="97153">MKTELIKSVFWLSFCLFSVFLSKAQTAYFVDGYHGGKWGHYPPQYTSFMVEQLQRHPDWKLNLEIEPVTWSWAKQVDRKGYNAFTKLIADQSDKGRIEYVNPTYGQPYLYNISGESIIRQFAYGMKELKGHFPTIQLDTYSSEEPCFTSALPQILRSFGFQYASLKNPNTCWGGYVRAYGKEMLDWIGPDGTAIPTVPRYAMEQLKDGSTWETVGNYNGKVYIESALADGIEYPVGMCLQDAGWKNGPWLGANNGGYHPTVYTTWRHYFEKVSIKRNLAKWNLSQEDIQVSLVWGSQVLQRIAQQVRKAENKLLMAEKWAAMDHALYGTVWSDSVFRGAWYPLLLAQHHDCWIVPYNKVDSLDWAAKVRQWTSVTEQLADEVMASGDTLESIVPTTLIVRNTLPYERNDIVDYILPDAQVDTGLVVLNAKEETMPTQWSHQPDGWHLLFKARVPAMGEALYRLAKRKDRPVPFAKVLQEGEEMAIETDKYTIRLNSGLGGVITSLRMKDRMDKELVDTRENKGFNELRGFFYDEQRFRSSTEQAASIALLECGAVHLKLLIKGEIAGHPFTQRIYLTKGEPRIDFELNIDWQGQPHIGQFNEEKLRAENREKAFYNDRYKLLLLFPTNLKRQHISKNGPFDVTESKLNNTFFSTWDSIKNNVLLDWVDVRDGTAQQGLALFSDHTTSYAHGEKHPLALNVQYAGKALWGRNYGVDGPTQIKYSILPHEGDWAKGQLWYANDKLVNPLKAQIRSDCARKGEQSLFNFSKPGYQLTSLQCVGDDILLRVFNAASDGAPLKIGMDLPVSKAHLEDLNGKTGEDLKITHQHNKSEVFVQMPRFGFRTIRIKINN</sequence>
<dbReference type="Proteomes" id="UP000199421">
    <property type="component" value="Unassembled WGS sequence"/>
</dbReference>
<dbReference type="PANTHER" id="PTHR46017">
    <property type="entry name" value="ALPHA-MANNOSIDASE 2C1"/>
    <property type="match status" value="1"/>
</dbReference>
<evidence type="ECO:0000259" key="3">
    <source>
        <dbReference type="Pfam" id="PF07748"/>
    </source>
</evidence>
<feature type="domain" description="Glycosyl hydrolase family 38 C-terminal" evidence="3">
    <location>
        <begin position="534"/>
        <end position="688"/>
    </location>
</feature>
<dbReference type="GO" id="GO:0006013">
    <property type="term" value="P:mannose metabolic process"/>
    <property type="evidence" value="ECO:0007669"/>
    <property type="project" value="InterPro"/>
</dbReference>
<dbReference type="EMBL" id="FOAF01000001">
    <property type="protein sequence ID" value="SEK46844.1"/>
    <property type="molecule type" value="Genomic_DNA"/>
</dbReference>
<organism evidence="4 5">
    <name type="scientific">Olivibacter domesticus</name>
    <name type="common">Pseudosphingobacterium domesticum</name>
    <dbReference type="NCBI Taxonomy" id="407022"/>
    <lineage>
        <taxon>Bacteria</taxon>
        <taxon>Pseudomonadati</taxon>
        <taxon>Bacteroidota</taxon>
        <taxon>Sphingobacteriia</taxon>
        <taxon>Sphingobacteriales</taxon>
        <taxon>Sphingobacteriaceae</taxon>
        <taxon>Olivibacter</taxon>
    </lineage>
</organism>
<evidence type="ECO:0000313" key="4">
    <source>
        <dbReference type="EMBL" id="SEK46844.1"/>
    </source>
</evidence>
<feature type="chain" id="PRO_5011691580" evidence="1">
    <location>
        <begin position="28"/>
        <end position="850"/>
    </location>
</feature>
<dbReference type="STRING" id="407022.SAMN05661044_00315"/>
<feature type="domain" description="Glycoside hydrolase family 38 N-terminal" evidence="2">
    <location>
        <begin position="48"/>
        <end position="201"/>
    </location>
</feature>
<name>A0A1H7H982_OLID1</name>
<feature type="signal peptide" evidence="1">
    <location>
        <begin position="1"/>
        <end position="27"/>
    </location>
</feature>
<dbReference type="SUPFAM" id="SSF74650">
    <property type="entry name" value="Galactose mutarotase-like"/>
    <property type="match status" value="1"/>
</dbReference>
<dbReference type="Gene3D" id="3.20.110.10">
    <property type="entry name" value="Glycoside hydrolase 38, N terminal domain"/>
    <property type="match status" value="1"/>
</dbReference>
<gene>
    <name evidence="4" type="ORF">SAMN05661044_00315</name>
</gene>
<dbReference type="SUPFAM" id="SSF88713">
    <property type="entry name" value="Glycoside hydrolase/deacetylase"/>
    <property type="match status" value="1"/>
</dbReference>
<dbReference type="Gene3D" id="2.70.98.30">
    <property type="entry name" value="Golgi alpha-mannosidase II, domain 4"/>
    <property type="match status" value="1"/>
</dbReference>
<evidence type="ECO:0000256" key="1">
    <source>
        <dbReference type="SAM" id="SignalP"/>
    </source>
</evidence>
<dbReference type="PANTHER" id="PTHR46017:SF1">
    <property type="entry name" value="ALPHA-MANNOSIDASE 2C1"/>
    <property type="match status" value="1"/>
</dbReference>
<keyword evidence="5" id="KW-1185">Reference proteome</keyword>
<evidence type="ECO:0000313" key="5">
    <source>
        <dbReference type="Proteomes" id="UP000199421"/>
    </source>
</evidence>
<protein>
    <submittedName>
        <fullName evidence="4">Alpha-mannosidase</fullName>
    </submittedName>
</protein>
<dbReference type="InterPro" id="IPR000602">
    <property type="entry name" value="Glyco_hydro_38_N"/>
</dbReference>
<dbReference type="AlphaFoldDB" id="A0A1H7H982"/>
<dbReference type="GO" id="GO:0009313">
    <property type="term" value="P:oligosaccharide catabolic process"/>
    <property type="evidence" value="ECO:0007669"/>
    <property type="project" value="TreeGrafter"/>
</dbReference>
<dbReference type="GO" id="GO:0030246">
    <property type="term" value="F:carbohydrate binding"/>
    <property type="evidence" value="ECO:0007669"/>
    <property type="project" value="InterPro"/>
</dbReference>
<reference evidence="5" key="1">
    <citation type="submission" date="2016-10" db="EMBL/GenBank/DDBJ databases">
        <authorList>
            <person name="Varghese N."/>
            <person name="Submissions S."/>
        </authorList>
    </citation>
    <scope>NUCLEOTIDE SEQUENCE [LARGE SCALE GENOMIC DNA]</scope>
    <source>
        <strain evidence="5">DSM 18733</strain>
    </source>
</reference>
<dbReference type="RefSeq" id="WP_093317301.1">
    <property type="nucleotide sequence ID" value="NZ_FOAF01000001.1"/>
</dbReference>
<evidence type="ECO:0000259" key="2">
    <source>
        <dbReference type="Pfam" id="PF01074"/>
    </source>
</evidence>
<dbReference type="InterPro" id="IPR027291">
    <property type="entry name" value="Glyco_hydro_38_N_sf"/>
</dbReference>
<proteinExistence type="predicted"/>
<dbReference type="GO" id="GO:0004559">
    <property type="term" value="F:alpha-mannosidase activity"/>
    <property type="evidence" value="ECO:0007669"/>
    <property type="project" value="InterPro"/>
</dbReference>
<dbReference type="InterPro" id="IPR011330">
    <property type="entry name" value="Glyco_hydro/deAcase_b/a-brl"/>
</dbReference>
<dbReference type="InterPro" id="IPR011013">
    <property type="entry name" value="Gal_mutarotase_sf_dom"/>
</dbReference>